<feature type="region of interest" description="Disordered" evidence="3">
    <location>
        <begin position="24"/>
        <end position="46"/>
    </location>
</feature>
<dbReference type="GO" id="GO:0016747">
    <property type="term" value="F:acyltransferase activity, transferring groups other than amino-acyl groups"/>
    <property type="evidence" value="ECO:0007669"/>
    <property type="project" value="InterPro"/>
</dbReference>
<reference evidence="6" key="1">
    <citation type="submission" date="2020-06" db="EMBL/GenBank/DDBJ databases">
        <title>WGS assembly of Ceratodon purpureus strain R40.</title>
        <authorList>
            <person name="Carey S.B."/>
            <person name="Jenkins J."/>
            <person name="Shu S."/>
            <person name="Lovell J.T."/>
            <person name="Sreedasyam A."/>
            <person name="Maumus F."/>
            <person name="Tiley G.P."/>
            <person name="Fernandez-Pozo N."/>
            <person name="Barry K."/>
            <person name="Chen C."/>
            <person name="Wang M."/>
            <person name="Lipzen A."/>
            <person name="Daum C."/>
            <person name="Saski C.A."/>
            <person name="Payton A.C."/>
            <person name="Mcbreen J.C."/>
            <person name="Conrad R.E."/>
            <person name="Kollar L.M."/>
            <person name="Olsson S."/>
            <person name="Huttunen S."/>
            <person name="Landis J.B."/>
            <person name="Wickett N.J."/>
            <person name="Johnson M.G."/>
            <person name="Rensing S.A."/>
            <person name="Grimwood J."/>
            <person name="Schmutz J."/>
            <person name="Mcdaniel S.F."/>
        </authorList>
    </citation>
    <scope>NUCLEOTIDE SEQUENCE</scope>
    <source>
        <strain evidence="6">R40</strain>
    </source>
</reference>
<dbReference type="EMBL" id="CM026422">
    <property type="protein sequence ID" value="KAG0585806.1"/>
    <property type="molecule type" value="Genomic_DNA"/>
</dbReference>
<protein>
    <recommendedName>
        <fullName evidence="8">Chalcone synthase</fullName>
    </recommendedName>
</protein>
<dbReference type="InterPro" id="IPR001099">
    <property type="entry name" value="Chalcone/stilbene_synt_N"/>
</dbReference>
<comment type="caution">
    <text evidence="6">The sequence shown here is derived from an EMBL/GenBank/DDBJ whole genome shotgun (WGS) entry which is preliminary data.</text>
</comment>
<dbReference type="Pfam" id="PF02797">
    <property type="entry name" value="Chal_sti_synt_C"/>
    <property type="match status" value="1"/>
</dbReference>
<dbReference type="OrthoDB" id="329835at2759"/>
<dbReference type="AlphaFoldDB" id="A0A8T0ISR6"/>
<dbReference type="FunFam" id="3.40.47.10:FF:000014">
    <property type="entry name" value="Chalcone synthase 1"/>
    <property type="match status" value="1"/>
</dbReference>
<dbReference type="Pfam" id="PF00195">
    <property type="entry name" value="Chal_sti_synt_N"/>
    <property type="match status" value="1"/>
</dbReference>
<gene>
    <name evidence="6" type="ORF">KC19_2G040600</name>
</gene>
<keyword evidence="2" id="KW-0012">Acyltransferase</keyword>
<dbReference type="GO" id="GO:0030639">
    <property type="term" value="P:polyketide biosynthetic process"/>
    <property type="evidence" value="ECO:0007669"/>
    <property type="project" value="TreeGrafter"/>
</dbReference>
<evidence type="ECO:0000313" key="6">
    <source>
        <dbReference type="EMBL" id="KAG0585806.1"/>
    </source>
</evidence>
<evidence type="ECO:0000256" key="2">
    <source>
        <dbReference type="RuleBase" id="RU003633"/>
    </source>
</evidence>
<dbReference type="Proteomes" id="UP000822688">
    <property type="component" value="Chromosome 2"/>
</dbReference>
<evidence type="ECO:0000259" key="5">
    <source>
        <dbReference type="Pfam" id="PF02797"/>
    </source>
</evidence>
<dbReference type="PANTHER" id="PTHR11877:SF80">
    <property type="entry name" value="CHALCONE SYNTHASE 1"/>
    <property type="match status" value="1"/>
</dbReference>
<dbReference type="PANTHER" id="PTHR11877">
    <property type="entry name" value="HYDROXYMETHYLGLUTARYL-COA SYNTHASE"/>
    <property type="match status" value="1"/>
</dbReference>
<keyword evidence="2" id="KW-0808">Transferase</keyword>
<feature type="domain" description="Chalcone/stilbene synthase N-terminal" evidence="4">
    <location>
        <begin position="94"/>
        <end position="303"/>
    </location>
</feature>
<evidence type="ECO:0000313" key="7">
    <source>
        <dbReference type="Proteomes" id="UP000822688"/>
    </source>
</evidence>
<dbReference type="CDD" id="cd00831">
    <property type="entry name" value="CHS_like"/>
    <property type="match status" value="1"/>
</dbReference>
<dbReference type="InterPro" id="IPR011141">
    <property type="entry name" value="Polyketide_synthase_type-III"/>
</dbReference>
<feature type="domain" description="Chalcone/stilbene synthase C-terminal" evidence="5">
    <location>
        <begin position="315"/>
        <end position="456"/>
    </location>
</feature>
<evidence type="ECO:0000259" key="4">
    <source>
        <dbReference type="Pfam" id="PF00195"/>
    </source>
</evidence>
<sequence length="458" mass="49235">MAPASDSVENEATQTTLSDLVLHTNGNGVTHANGNGATHANGKASTLDTKTMAGLEISSNGSGKTNSSISSNGAECSPAYVPYGITMVERRPPGILGMGTANPPNTYRMEDFVDVIRMPNFHCPPEAAGFIERICKISGIKEKHTAVTAPIIHDKYPNIFTFGEPSLDDRFALFADEGMRIAEEAATKALHEWGGDRSRITHLITYSATGILTPTIDFRLHKALGLSLSVKHHSVSFLGCHAGVIGLRTATEICQADPSHRVLIVCTELSSVQVQNVDPAFTRLNNIVTMTIFGDGAGAMVVGQPLPKTETPIYEIHTCKSMIVPNTEKSITVMVTQHGLDANLEKDVPKVVGTNTGPFVTSLLEGFGLDYWSVGWAAHPGGKPILDSIEKNCGLLPDQLRVSRSVLENKGNMGSASIMFVLEQFRRQARIPGRDWTVALGFGPGISMEGVLLRNIYQ</sequence>
<evidence type="ECO:0000256" key="3">
    <source>
        <dbReference type="SAM" id="MobiDB-lite"/>
    </source>
</evidence>
<name>A0A8T0ISR6_CERPU</name>
<dbReference type="Gene3D" id="3.40.47.10">
    <property type="match status" value="2"/>
</dbReference>
<accession>A0A8T0ISR6</accession>
<dbReference type="InterPro" id="IPR016039">
    <property type="entry name" value="Thiolase-like"/>
</dbReference>
<dbReference type="InterPro" id="IPR012328">
    <property type="entry name" value="Chalcone/stilbene_synt_C"/>
</dbReference>
<comment type="similarity">
    <text evidence="1 2">Belongs to the thiolase-like superfamily. Chalcone/stilbene synthases family.</text>
</comment>
<organism evidence="6 7">
    <name type="scientific">Ceratodon purpureus</name>
    <name type="common">Fire moss</name>
    <name type="synonym">Dicranum purpureum</name>
    <dbReference type="NCBI Taxonomy" id="3225"/>
    <lineage>
        <taxon>Eukaryota</taxon>
        <taxon>Viridiplantae</taxon>
        <taxon>Streptophyta</taxon>
        <taxon>Embryophyta</taxon>
        <taxon>Bryophyta</taxon>
        <taxon>Bryophytina</taxon>
        <taxon>Bryopsida</taxon>
        <taxon>Dicranidae</taxon>
        <taxon>Pseudoditrichales</taxon>
        <taxon>Ditrichaceae</taxon>
        <taxon>Ceratodon</taxon>
    </lineage>
</organism>
<dbReference type="SUPFAM" id="SSF53901">
    <property type="entry name" value="Thiolase-like"/>
    <property type="match status" value="2"/>
</dbReference>
<evidence type="ECO:0000256" key="1">
    <source>
        <dbReference type="ARBA" id="ARBA00005531"/>
    </source>
</evidence>
<proteinExistence type="inferred from homology"/>
<keyword evidence="7" id="KW-1185">Reference proteome</keyword>
<evidence type="ECO:0008006" key="8">
    <source>
        <dbReference type="Google" id="ProtNLM"/>
    </source>
</evidence>